<name>A0A3M7RJL6_BRAPC</name>
<proteinExistence type="predicted"/>
<protein>
    <submittedName>
        <fullName evidence="1">Uncharacterized protein</fullName>
    </submittedName>
</protein>
<evidence type="ECO:0000313" key="1">
    <source>
        <dbReference type="EMBL" id="RNA23756.1"/>
    </source>
</evidence>
<comment type="caution">
    <text evidence="1">The sequence shown here is derived from an EMBL/GenBank/DDBJ whole genome shotgun (WGS) entry which is preliminary data.</text>
</comment>
<evidence type="ECO:0000313" key="2">
    <source>
        <dbReference type="Proteomes" id="UP000276133"/>
    </source>
</evidence>
<organism evidence="1 2">
    <name type="scientific">Brachionus plicatilis</name>
    <name type="common">Marine rotifer</name>
    <name type="synonym">Brachionus muelleri</name>
    <dbReference type="NCBI Taxonomy" id="10195"/>
    <lineage>
        <taxon>Eukaryota</taxon>
        <taxon>Metazoa</taxon>
        <taxon>Spiralia</taxon>
        <taxon>Gnathifera</taxon>
        <taxon>Rotifera</taxon>
        <taxon>Eurotatoria</taxon>
        <taxon>Monogononta</taxon>
        <taxon>Pseudotrocha</taxon>
        <taxon>Ploima</taxon>
        <taxon>Brachionidae</taxon>
        <taxon>Brachionus</taxon>
    </lineage>
</organism>
<dbReference type="AlphaFoldDB" id="A0A3M7RJL6"/>
<reference evidence="1 2" key="1">
    <citation type="journal article" date="2018" name="Sci. Rep.">
        <title>Genomic signatures of local adaptation to the degree of environmental predictability in rotifers.</title>
        <authorList>
            <person name="Franch-Gras L."/>
            <person name="Hahn C."/>
            <person name="Garcia-Roger E.M."/>
            <person name="Carmona M.J."/>
            <person name="Serra M."/>
            <person name="Gomez A."/>
        </authorList>
    </citation>
    <scope>NUCLEOTIDE SEQUENCE [LARGE SCALE GENOMIC DNA]</scope>
    <source>
        <strain evidence="1">HYR1</strain>
    </source>
</reference>
<gene>
    <name evidence="1" type="ORF">BpHYR1_011857</name>
</gene>
<accession>A0A3M7RJL6</accession>
<sequence>MVLFDLNLSGFKFSLSSFSSDFMESKVPLSNKKCLVFSTCCSLLGIIPHSTGSLIALILKKADHIHLPGLAESAACFTIEKIFLLVDYNLTSGFLVILLTKKLVTKNPVKNFYDQSGHQTGIDYLGHKFCDQLVMKQSIKKINLRGDLITVFYEKLGNMKYLKELIFTPRFKKNEKNISGFIFQKIYILLDCLFLISEISCNFSINVFTILFHPNMDLRL</sequence>
<keyword evidence="2" id="KW-1185">Reference proteome</keyword>
<dbReference type="EMBL" id="REGN01003223">
    <property type="protein sequence ID" value="RNA23756.1"/>
    <property type="molecule type" value="Genomic_DNA"/>
</dbReference>
<dbReference type="Proteomes" id="UP000276133">
    <property type="component" value="Unassembled WGS sequence"/>
</dbReference>